<reference evidence="1 2" key="1">
    <citation type="submission" date="2023-07" db="EMBL/GenBank/DDBJ databases">
        <title>Genomic Encyclopedia of Type Strains, Phase IV (KMG-IV): sequencing the most valuable type-strain genomes for metagenomic binning, comparative biology and taxonomic classification.</title>
        <authorList>
            <person name="Goeker M."/>
        </authorList>
    </citation>
    <scope>NUCLEOTIDE SEQUENCE [LARGE SCALE GENOMIC DNA]</scope>
    <source>
        <strain evidence="1 2">DSM 12751</strain>
    </source>
</reference>
<sequence>MKKYRFELLETDISLFIEKDHVILAGSLEDAIQKFVRKHDLEAPAYWDEPSFDTFIELTFKSAQGSVKYKITW</sequence>
<evidence type="ECO:0000313" key="2">
    <source>
        <dbReference type="Proteomes" id="UP001235840"/>
    </source>
</evidence>
<dbReference type="Proteomes" id="UP001235840">
    <property type="component" value="Unassembled WGS sequence"/>
</dbReference>
<organism evidence="1 2">
    <name type="scientific">Caldalkalibacillus horti</name>
    <dbReference type="NCBI Taxonomy" id="77523"/>
    <lineage>
        <taxon>Bacteria</taxon>
        <taxon>Bacillati</taxon>
        <taxon>Bacillota</taxon>
        <taxon>Bacilli</taxon>
        <taxon>Bacillales</taxon>
        <taxon>Bacillaceae</taxon>
        <taxon>Caldalkalibacillus</taxon>
    </lineage>
</organism>
<keyword evidence="2" id="KW-1185">Reference proteome</keyword>
<protein>
    <submittedName>
        <fullName evidence="1">Uncharacterized protein</fullName>
    </submittedName>
</protein>
<accession>A0ABT9VY77</accession>
<dbReference type="EMBL" id="JAUSTY010000006">
    <property type="protein sequence ID" value="MDQ0165953.1"/>
    <property type="molecule type" value="Genomic_DNA"/>
</dbReference>
<dbReference type="RefSeq" id="WP_307393727.1">
    <property type="nucleotide sequence ID" value="NZ_BAAADK010000032.1"/>
</dbReference>
<evidence type="ECO:0000313" key="1">
    <source>
        <dbReference type="EMBL" id="MDQ0165953.1"/>
    </source>
</evidence>
<proteinExistence type="predicted"/>
<gene>
    <name evidence="1" type="ORF">J2S11_001854</name>
</gene>
<comment type="caution">
    <text evidence="1">The sequence shown here is derived from an EMBL/GenBank/DDBJ whole genome shotgun (WGS) entry which is preliminary data.</text>
</comment>
<name>A0ABT9VY77_9BACI</name>